<dbReference type="AlphaFoldDB" id="A0AAD6RPD1"/>
<sequence>MGHNSREMLVVKDKVVMDMFDEGKCKVEMLLSAVLMVAWQIDNDVDLSELAPRNEMHTRSSEVVIMEVVMMMK</sequence>
<name>A0AAD6RPD1_9ROSI</name>
<dbReference type="Proteomes" id="UP001164929">
    <property type="component" value="Chromosome 1"/>
</dbReference>
<evidence type="ECO:0000313" key="2">
    <source>
        <dbReference type="Proteomes" id="UP001164929"/>
    </source>
</evidence>
<accession>A0AAD6RPD1</accession>
<evidence type="ECO:0000313" key="1">
    <source>
        <dbReference type="EMBL" id="KAJ7012676.1"/>
    </source>
</evidence>
<reference evidence="1 2" key="1">
    <citation type="journal article" date="2023" name="Mol. Ecol. Resour.">
        <title>Chromosome-level genome assembly of a triploid poplar Populus alba 'Berolinensis'.</title>
        <authorList>
            <person name="Chen S."/>
            <person name="Yu Y."/>
            <person name="Wang X."/>
            <person name="Wang S."/>
            <person name="Zhang T."/>
            <person name="Zhou Y."/>
            <person name="He R."/>
            <person name="Meng N."/>
            <person name="Wang Y."/>
            <person name="Liu W."/>
            <person name="Liu Z."/>
            <person name="Liu J."/>
            <person name="Guo Q."/>
            <person name="Huang H."/>
            <person name="Sederoff R.R."/>
            <person name="Wang G."/>
            <person name="Qu G."/>
            <person name="Chen S."/>
        </authorList>
    </citation>
    <scope>NUCLEOTIDE SEQUENCE [LARGE SCALE GENOMIC DNA]</scope>
    <source>
        <strain evidence="1">SC-2020</strain>
    </source>
</reference>
<proteinExistence type="predicted"/>
<dbReference type="EMBL" id="JAQIZT010000001">
    <property type="protein sequence ID" value="KAJ7012676.1"/>
    <property type="molecule type" value="Genomic_DNA"/>
</dbReference>
<protein>
    <submittedName>
        <fullName evidence="1">Uncharacterized protein</fullName>
    </submittedName>
</protein>
<organism evidence="1 2">
    <name type="scientific">Populus alba x Populus x berolinensis</name>
    <dbReference type="NCBI Taxonomy" id="444605"/>
    <lineage>
        <taxon>Eukaryota</taxon>
        <taxon>Viridiplantae</taxon>
        <taxon>Streptophyta</taxon>
        <taxon>Embryophyta</taxon>
        <taxon>Tracheophyta</taxon>
        <taxon>Spermatophyta</taxon>
        <taxon>Magnoliopsida</taxon>
        <taxon>eudicotyledons</taxon>
        <taxon>Gunneridae</taxon>
        <taxon>Pentapetalae</taxon>
        <taxon>rosids</taxon>
        <taxon>fabids</taxon>
        <taxon>Malpighiales</taxon>
        <taxon>Salicaceae</taxon>
        <taxon>Saliceae</taxon>
        <taxon>Populus</taxon>
    </lineage>
</organism>
<gene>
    <name evidence="1" type="ORF">NC653_002660</name>
</gene>
<comment type="caution">
    <text evidence="1">The sequence shown here is derived from an EMBL/GenBank/DDBJ whole genome shotgun (WGS) entry which is preliminary data.</text>
</comment>
<keyword evidence="2" id="KW-1185">Reference proteome</keyword>